<dbReference type="PIRSF" id="PIRSF000097">
    <property type="entry name" value="AKR"/>
    <property type="match status" value="1"/>
</dbReference>
<dbReference type="AlphaFoldDB" id="A0A0R1WLG7"/>
<dbReference type="Pfam" id="PF00248">
    <property type="entry name" value="Aldo_ket_red"/>
    <property type="match status" value="1"/>
</dbReference>
<dbReference type="PROSITE" id="PS00062">
    <property type="entry name" value="ALDOKETO_REDUCTASE_2"/>
    <property type="match status" value="1"/>
</dbReference>
<dbReference type="PROSITE" id="PS00798">
    <property type="entry name" value="ALDOKETO_REDUCTASE_1"/>
    <property type="match status" value="1"/>
</dbReference>
<dbReference type="CDD" id="cd19133">
    <property type="entry name" value="AKR_AKR5F1"/>
    <property type="match status" value="1"/>
</dbReference>
<comment type="caution">
    <text evidence="8">The sequence shown here is derived from an EMBL/GenBank/DDBJ whole genome shotgun (WGS) entry which is preliminary data.</text>
</comment>
<evidence type="ECO:0000256" key="6">
    <source>
        <dbReference type="PIRSR" id="PIRSR000097-3"/>
    </source>
</evidence>
<evidence type="ECO:0000313" key="9">
    <source>
        <dbReference type="Proteomes" id="UP000051302"/>
    </source>
</evidence>
<evidence type="ECO:0000313" key="8">
    <source>
        <dbReference type="EMBL" id="KRM18654.1"/>
    </source>
</evidence>
<dbReference type="InterPro" id="IPR020471">
    <property type="entry name" value="AKR"/>
</dbReference>
<dbReference type="PRINTS" id="PR00069">
    <property type="entry name" value="ALDKETRDTASE"/>
</dbReference>
<feature type="site" description="Lowers pKa of active site Tyr" evidence="6">
    <location>
        <position position="74"/>
    </location>
</feature>
<sequence>MGTIKLNNGVEMPAKGYGVFQITDLKQCETSVIDALTTGYRLLDTAATYGNETAVGNAIQKSGVPRDEIFIASKVWIQDASYEKTKVSFAKTLENLQTDYLDLYLIHMPYGDYHGAWRAMEELYQSGKIRAIGVCNFEANRLADLILTHEIVPAINQVEMHPFWQEKELRSVMDCYGIRTMAWAPFAEGRQGIFHNEIFSTIGAQYGKTPAQVVLRWLYQSHIIAIPKSVHLERIQQNFDIDDFELSDQDMIQIEHLDQKKPLILNIHDLNEVYRLHGITFEQ</sequence>
<evidence type="ECO:0000256" key="2">
    <source>
        <dbReference type="ARBA" id="ARBA00022857"/>
    </source>
</evidence>
<dbReference type="EMBL" id="AZFV01000001">
    <property type="protein sequence ID" value="KRM18654.1"/>
    <property type="molecule type" value="Genomic_DNA"/>
</dbReference>
<dbReference type="InterPro" id="IPR036812">
    <property type="entry name" value="NAD(P)_OxRdtase_dom_sf"/>
</dbReference>
<dbReference type="STRING" id="1423774.FD31_GL000136"/>
<keyword evidence="2" id="KW-0521">NADP</keyword>
<evidence type="ECO:0000256" key="5">
    <source>
        <dbReference type="PIRSR" id="PIRSR000097-2"/>
    </source>
</evidence>
<feature type="binding site" evidence="5">
    <location>
        <position position="107"/>
    </location>
    <ligand>
        <name>substrate</name>
    </ligand>
</feature>
<evidence type="ECO:0000259" key="7">
    <source>
        <dbReference type="Pfam" id="PF00248"/>
    </source>
</evidence>
<comment type="similarity">
    <text evidence="1">Belongs to the aldo/keto reductase family.</text>
</comment>
<dbReference type="PATRIC" id="fig|1423774.3.peg.139"/>
<feature type="domain" description="NADP-dependent oxidoreductase" evidence="7">
    <location>
        <begin position="32"/>
        <end position="258"/>
    </location>
</feature>
<keyword evidence="9" id="KW-1185">Reference proteome</keyword>
<dbReference type="Gene3D" id="3.20.20.100">
    <property type="entry name" value="NADP-dependent oxidoreductase domain"/>
    <property type="match status" value="1"/>
</dbReference>
<dbReference type="SUPFAM" id="SSF51430">
    <property type="entry name" value="NAD(P)-linked oxidoreductase"/>
    <property type="match status" value="1"/>
</dbReference>
<dbReference type="PANTHER" id="PTHR43827">
    <property type="entry name" value="2,5-DIKETO-D-GLUCONIC ACID REDUCTASE"/>
    <property type="match status" value="1"/>
</dbReference>
<evidence type="ECO:0000256" key="3">
    <source>
        <dbReference type="ARBA" id="ARBA00023002"/>
    </source>
</evidence>
<protein>
    <submittedName>
        <fullName evidence="8">Organophosphate reductase</fullName>
    </submittedName>
</protein>
<dbReference type="GO" id="GO:0016616">
    <property type="term" value="F:oxidoreductase activity, acting on the CH-OH group of donors, NAD or NADP as acceptor"/>
    <property type="evidence" value="ECO:0007669"/>
    <property type="project" value="UniProtKB-ARBA"/>
</dbReference>
<proteinExistence type="inferred from homology"/>
<dbReference type="Proteomes" id="UP000051302">
    <property type="component" value="Unassembled WGS sequence"/>
</dbReference>
<evidence type="ECO:0000256" key="4">
    <source>
        <dbReference type="PIRSR" id="PIRSR000097-1"/>
    </source>
</evidence>
<dbReference type="InterPro" id="IPR023210">
    <property type="entry name" value="NADP_OxRdtase_dom"/>
</dbReference>
<dbReference type="FunFam" id="3.20.20.100:FF:000015">
    <property type="entry name" value="Oxidoreductase, aldo/keto reductase family"/>
    <property type="match status" value="1"/>
</dbReference>
<organism evidence="8 9">
    <name type="scientific">Companilactobacillus nantensis DSM 16982</name>
    <dbReference type="NCBI Taxonomy" id="1423774"/>
    <lineage>
        <taxon>Bacteria</taxon>
        <taxon>Bacillati</taxon>
        <taxon>Bacillota</taxon>
        <taxon>Bacilli</taxon>
        <taxon>Lactobacillales</taxon>
        <taxon>Lactobacillaceae</taxon>
        <taxon>Companilactobacillus</taxon>
    </lineage>
</organism>
<feature type="active site" description="Proton donor" evidence="4">
    <location>
        <position position="49"/>
    </location>
</feature>
<name>A0A0R1WLG7_9LACO</name>
<reference evidence="8 9" key="1">
    <citation type="journal article" date="2015" name="Genome Announc.">
        <title>Expanding the biotechnology potential of lactobacilli through comparative genomics of 213 strains and associated genera.</title>
        <authorList>
            <person name="Sun Z."/>
            <person name="Harris H.M."/>
            <person name="McCann A."/>
            <person name="Guo C."/>
            <person name="Argimon S."/>
            <person name="Zhang W."/>
            <person name="Yang X."/>
            <person name="Jeffery I.B."/>
            <person name="Cooney J.C."/>
            <person name="Kagawa T.F."/>
            <person name="Liu W."/>
            <person name="Song Y."/>
            <person name="Salvetti E."/>
            <person name="Wrobel A."/>
            <person name="Rasinkangas P."/>
            <person name="Parkhill J."/>
            <person name="Rea M.C."/>
            <person name="O'Sullivan O."/>
            <person name="Ritari J."/>
            <person name="Douillard F.P."/>
            <person name="Paul Ross R."/>
            <person name="Yang R."/>
            <person name="Briner A.E."/>
            <person name="Felis G.E."/>
            <person name="de Vos W.M."/>
            <person name="Barrangou R."/>
            <person name="Klaenhammer T.R."/>
            <person name="Caufield P.W."/>
            <person name="Cui Y."/>
            <person name="Zhang H."/>
            <person name="O'Toole P.W."/>
        </authorList>
    </citation>
    <scope>NUCLEOTIDE SEQUENCE [LARGE SCALE GENOMIC DNA]</scope>
    <source>
        <strain evidence="8 9">DSM 16982</strain>
    </source>
</reference>
<dbReference type="InterPro" id="IPR018170">
    <property type="entry name" value="Aldo/ket_reductase_CS"/>
</dbReference>
<dbReference type="PANTHER" id="PTHR43827:SF3">
    <property type="entry name" value="NADP-DEPENDENT OXIDOREDUCTASE DOMAIN-CONTAINING PROTEIN"/>
    <property type="match status" value="1"/>
</dbReference>
<gene>
    <name evidence="8" type="ORF">FD31_GL000136</name>
</gene>
<keyword evidence="3" id="KW-0560">Oxidoreductase</keyword>
<dbReference type="RefSeq" id="WP_057890830.1">
    <property type="nucleotide sequence ID" value="NZ_AZFV01000001.1"/>
</dbReference>
<evidence type="ECO:0000256" key="1">
    <source>
        <dbReference type="ARBA" id="ARBA00007905"/>
    </source>
</evidence>
<accession>A0A0R1WLG7</accession>
<dbReference type="PROSITE" id="PS00063">
    <property type="entry name" value="ALDOKETO_REDUCTASE_3"/>
    <property type="match status" value="1"/>
</dbReference>